<proteinExistence type="predicted"/>
<dbReference type="Proteomes" id="UP000789901">
    <property type="component" value="Unassembled WGS sequence"/>
</dbReference>
<evidence type="ECO:0000313" key="2">
    <source>
        <dbReference type="Proteomes" id="UP000789901"/>
    </source>
</evidence>
<dbReference type="EMBL" id="CAJVQB010136208">
    <property type="protein sequence ID" value="CAG8854326.1"/>
    <property type="molecule type" value="Genomic_DNA"/>
</dbReference>
<name>A0ABN7XGD3_GIGMA</name>
<evidence type="ECO:0000313" key="1">
    <source>
        <dbReference type="EMBL" id="CAG8854326.1"/>
    </source>
</evidence>
<accession>A0ABN7XGD3</accession>
<protein>
    <submittedName>
        <fullName evidence="1">32706_t:CDS:1</fullName>
    </submittedName>
</protein>
<reference evidence="1 2" key="1">
    <citation type="submission" date="2021-06" db="EMBL/GenBank/DDBJ databases">
        <authorList>
            <person name="Kallberg Y."/>
            <person name="Tangrot J."/>
            <person name="Rosling A."/>
        </authorList>
    </citation>
    <scope>NUCLEOTIDE SEQUENCE [LARGE SCALE GENOMIC DNA]</scope>
    <source>
        <strain evidence="1 2">120-4 pot B 10/14</strain>
    </source>
</reference>
<comment type="caution">
    <text evidence="1">The sequence shown here is derived from an EMBL/GenBank/DDBJ whole genome shotgun (WGS) entry which is preliminary data.</text>
</comment>
<organism evidence="1 2">
    <name type="scientific">Gigaspora margarita</name>
    <dbReference type="NCBI Taxonomy" id="4874"/>
    <lineage>
        <taxon>Eukaryota</taxon>
        <taxon>Fungi</taxon>
        <taxon>Fungi incertae sedis</taxon>
        <taxon>Mucoromycota</taxon>
        <taxon>Glomeromycotina</taxon>
        <taxon>Glomeromycetes</taxon>
        <taxon>Diversisporales</taxon>
        <taxon>Gigasporaceae</taxon>
        <taxon>Gigaspora</taxon>
    </lineage>
</organism>
<gene>
    <name evidence="1" type="ORF">GMARGA_LOCUS43147</name>
</gene>
<feature type="non-terminal residue" evidence="1">
    <location>
        <position position="1"/>
    </location>
</feature>
<sequence>TSQTKQSNQPNPEILQSPHVSILQLLTSTETTNQTQQPNQLSSEILLSSLQDMEIDDNNSQSNLQESSSFS</sequence>
<keyword evidence="2" id="KW-1185">Reference proteome</keyword>